<accession>A0AAV6WKL1</accession>
<dbReference type="PANTHER" id="PTHR31175:SF120">
    <property type="entry name" value="OS09G0547100 PROTEIN"/>
    <property type="match status" value="1"/>
</dbReference>
<evidence type="ECO:0000313" key="2">
    <source>
        <dbReference type="EMBL" id="KAG8368027.1"/>
    </source>
</evidence>
<organism evidence="2 3">
    <name type="scientific">Buddleja alternifolia</name>
    <dbReference type="NCBI Taxonomy" id="168488"/>
    <lineage>
        <taxon>Eukaryota</taxon>
        <taxon>Viridiplantae</taxon>
        <taxon>Streptophyta</taxon>
        <taxon>Embryophyta</taxon>
        <taxon>Tracheophyta</taxon>
        <taxon>Spermatophyta</taxon>
        <taxon>Magnoliopsida</taxon>
        <taxon>eudicotyledons</taxon>
        <taxon>Gunneridae</taxon>
        <taxon>Pentapetalae</taxon>
        <taxon>asterids</taxon>
        <taxon>lamiids</taxon>
        <taxon>Lamiales</taxon>
        <taxon>Scrophulariaceae</taxon>
        <taxon>Buddlejeae</taxon>
        <taxon>Buddleja</taxon>
    </lineage>
</organism>
<protein>
    <recommendedName>
        <fullName evidence="4">Small auxin up regulated protein</fullName>
    </recommendedName>
</protein>
<proteinExistence type="inferred from homology"/>
<gene>
    <name evidence="2" type="ORF">BUALT_Bualt15G0002500</name>
</gene>
<evidence type="ECO:0000313" key="3">
    <source>
        <dbReference type="Proteomes" id="UP000826271"/>
    </source>
</evidence>
<dbReference type="Proteomes" id="UP000826271">
    <property type="component" value="Unassembled WGS sequence"/>
</dbReference>
<reference evidence="2" key="1">
    <citation type="submission" date="2019-10" db="EMBL/GenBank/DDBJ databases">
        <authorList>
            <person name="Zhang R."/>
            <person name="Pan Y."/>
            <person name="Wang J."/>
            <person name="Ma R."/>
            <person name="Yu S."/>
        </authorList>
    </citation>
    <scope>NUCLEOTIDE SEQUENCE</scope>
    <source>
        <strain evidence="2">LA-IB0</strain>
        <tissue evidence="2">Leaf</tissue>
    </source>
</reference>
<comment type="caution">
    <text evidence="2">The sequence shown here is derived from an EMBL/GenBank/DDBJ whole genome shotgun (WGS) entry which is preliminary data.</text>
</comment>
<sequence>MMISPRKLIKMARKWRRVAALGRKCIPFPRKIEEVSTSHEHSLERPEKGHFMVYTTDKRRFAFPIAHLSSFIFRELQRMSEEEFGLAKVMDHCDSEFMGYVTPLMQKMAAKDVEKTLLLSITSYYRCSSSYYYVHITKKQSHIPLCACCDLFS</sequence>
<evidence type="ECO:0000256" key="1">
    <source>
        <dbReference type="ARBA" id="ARBA00006974"/>
    </source>
</evidence>
<evidence type="ECO:0008006" key="4">
    <source>
        <dbReference type="Google" id="ProtNLM"/>
    </source>
</evidence>
<dbReference type="GO" id="GO:0009733">
    <property type="term" value="P:response to auxin"/>
    <property type="evidence" value="ECO:0007669"/>
    <property type="project" value="InterPro"/>
</dbReference>
<dbReference type="PANTHER" id="PTHR31175">
    <property type="entry name" value="AUXIN-RESPONSIVE FAMILY PROTEIN"/>
    <property type="match status" value="1"/>
</dbReference>
<dbReference type="Pfam" id="PF02519">
    <property type="entry name" value="Auxin_inducible"/>
    <property type="match status" value="1"/>
</dbReference>
<comment type="similarity">
    <text evidence="1">Belongs to the ARG7 family.</text>
</comment>
<dbReference type="InterPro" id="IPR003676">
    <property type="entry name" value="SAUR_fam"/>
</dbReference>
<dbReference type="AlphaFoldDB" id="A0AAV6WKL1"/>
<name>A0AAV6WKL1_9LAMI</name>
<keyword evidence="3" id="KW-1185">Reference proteome</keyword>
<dbReference type="EMBL" id="WHWC01000015">
    <property type="protein sequence ID" value="KAG8368027.1"/>
    <property type="molecule type" value="Genomic_DNA"/>
</dbReference>